<evidence type="ECO:0000313" key="2">
    <source>
        <dbReference type="EMBL" id="KAK7409585.1"/>
    </source>
</evidence>
<accession>A0ABR1GW25</accession>
<comment type="caution">
    <text evidence="2">The sequence shown here is derived from an EMBL/GenBank/DDBJ whole genome shotgun (WGS) entry which is preliminary data.</text>
</comment>
<dbReference type="Proteomes" id="UP001498476">
    <property type="component" value="Unassembled WGS sequence"/>
</dbReference>
<feature type="region of interest" description="Disordered" evidence="1">
    <location>
        <begin position="27"/>
        <end position="46"/>
    </location>
</feature>
<organism evidence="2 3">
    <name type="scientific">Neonectria punicea</name>
    <dbReference type="NCBI Taxonomy" id="979145"/>
    <lineage>
        <taxon>Eukaryota</taxon>
        <taxon>Fungi</taxon>
        <taxon>Dikarya</taxon>
        <taxon>Ascomycota</taxon>
        <taxon>Pezizomycotina</taxon>
        <taxon>Sordariomycetes</taxon>
        <taxon>Hypocreomycetidae</taxon>
        <taxon>Hypocreales</taxon>
        <taxon>Nectriaceae</taxon>
        <taxon>Neonectria</taxon>
    </lineage>
</organism>
<evidence type="ECO:0000256" key="1">
    <source>
        <dbReference type="SAM" id="MobiDB-lite"/>
    </source>
</evidence>
<feature type="region of interest" description="Disordered" evidence="1">
    <location>
        <begin position="283"/>
        <end position="335"/>
    </location>
</feature>
<feature type="compositionally biased region" description="Pro residues" evidence="1">
    <location>
        <begin position="289"/>
        <end position="299"/>
    </location>
</feature>
<proteinExistence type="predicted"/>
<sequence length="528" mass="59497">MGMQGPLTAQALGRSPYDDVVEWDRETDGAHESAQQFDHRGRPVNPETKRINRDIVRSHNEVMLVIGVAEQENPNLGPEAESQRRHEAYEDRIGIKLASSAHRCIEAVGIFGLHGARQRILIYKRYSRIPFWDLYQATRKDFSFSRDVLPGAPVSLLSNYAERYLVTLWTGRADRVIARRCLHEIWSYVRVHLELYVALQRLGLISGSQWFPGPSYFIPFTQASPIPAPPPLQDLSVQSLLQWVGGLVINATPFLVWVMTQRMVRDWKPRIWTSIFGKLPNTGFSGRRIPPPPPPPPWRPTNEHSRRRSEPPHRARDPGDEVSPLRPVDGQLPETPVEAIRRHSTFSGRGDDYASEEEEMEGVSATLISFDVEASESTEAPAGLWSAELRPSVAADPNLAASTQPLYLDTMLTQISPLMASHVFTEAVARVLMSPYEAAALRLLARTFCLRQGLPCDDIFNVNLLSGFTMTTLINFLGIEFLHLSLSAEVWATFTGVAQWFHKTEEEWKEAEAEAEAEAEKEQGWSDD</sequence>
<feature type="compositionally biased region" description="Basic and acidic residues" evidence="1">
    <location>
        <begin position="301"/>
        <end position="319"/>
    </location>
</feature>
<protein>
    <submittedName>
        <fullName evidence="2">Uncharacterized protein</fullName>
    </submittedName>
</protein>
<gene>
    <name evidence="2" type="ORF">QQX98_008247</name>
</gene>
<dbReference type="EMBL" id="JAZAVJ010000146">
    <property type="protein sequence ID" value="KAK7409585.1"/>
    <property type="molecule type" value="Genomic_DNA"/>
</dbReference>
<keyword evidence="3" id="KW-1185">Reference proteome</keyword>
<name>A0ABR1GW25_9HYPO</name>
<evidence type="ECO:0000313" key="3">
    <source>
        <dbReference type="Proteomes" id="UP001498476"/>
    </source>
</evidence>
<reference evidence="2 3" key="1">
    <citation type="journal article" date="2025" name="Microbiol. Resour. Announc.">
        <title>Draft genome sequences for Neonectria magnoliae and Neonectria punicea, canker pathogens of Liriodendron tulipifera and Acer saccharum in West Virginia.</title>
        <authorList>
            <person name="Petronek H.M."/>
            <person name="Kasson M.T."/>
            <person name="Metheny A.M."/>
            <person name="Stauder C.M."/>
            <person name="Lovett B."/>
            <person name="Lynch S.C."/>
            <person name="Garnas J.R."/>
            <person name="Kasson L.R."/>
            <person name="Stajich J.E."/>
        </authorList>
    </citation>
    <scope>NUCLEOTIDE SEQUENCE [LARGE SCALE GENOMIC DNA]</scope>
    <source>
        <strain evidence="2 3">NRRL 64653</strain>
    </source>
</reference>